<keyword evidence="2" id="KW-1185">Reference proteome</keyword>
<dbReference type="OrthoDB" id="2559662at2759"/>
<accession>S8EJW8</accession>
<reference evidence="1 2" key="1">
    <citation type="journal article" date="2012" name="Science">
        <title>The Paleozoic origin of enzymatic lignin decomposition reconstructed from 31 fungal genomes.</title>
        <authorList>
            <person name="Floudas D."/>
            <person name="Binder M."/>
            <person name="Riley R."/>
            <person name="Barry K."/>
            <person name="Blanchette R.A."/>
            <person name="Henrissat B."/>
            <person name="Martinez A.T."/>
            <person name="Otillar R."/>
            <person name="Spatafora J.W."/>
            <person name="Yadav J.S."/>
            <person name="Aerts A."/>
            <person name="Benoit I."/>
            <person name="Boyd A."/>
            <person name="Carlson A."/>
            <person name="Copeland A."/>
            <person name="Coutinho P.M."/>
            <person name="de Vries R.P."/>
            <person name="Ferreira P."/>
            <person name="Findley K."/>
            <person name="Foster B."/>
            <person name="Gaskell J."/>
            <person name="Glotzer D."/>
            <person name="Gorecki P."/>
            <person name="Heitman J."/>
            <person name="Hesse C."/>
            <person name="Hori C."/>
            <person name="Igarashi K."/>
            <person name="Jurgens J.A."/>
            <person name="Kallen N."/>
            <person name="Kersten P."/>
            <person name="Kohler A."/>
            <person name="Kuees U."/>
            <person name="Kumar T.K.A."/>
            <person name="Kuo A."/>
            <person name="LaButti K."/>
            <person name="Larrondo L.F."/>
            <person name="Lindquist E."/>
            <person name="Ling A."/>
            <person name="Lombard V."/>
            <person name="Lucas S."/>
            <person name="Lundell T."/>
            <person name="Martin R."/>
            <person name="McLaughlin D.J."/>
            <person name="Morgenstern I."/>
            <person name="Morin E."/>
            <person name="Murat C."/>
            <person name="Nagy L.G."/>
            <person name="Nolan M."/>
            <person name="Ohm R.A."/>
            <person name="Patyshakuliyeva A."/>
            <person name="Rokas A."/>
            <person name="Ruiz-Duenas F.J."/>
            <person name="Sabat G."/>
            <person name="Salamov A."/>
            <person name="Samejima M."/>
            <person name="Schmutz J."/>
            <person name="Slot J.C."/>
            <person name="St John F."/>
            <person name="Stenlid J."/>
            <person name="Sun H."/>
            <person name="Sun S."/>
            <person name="Syed K."/>
            <person name="Tsang A."/>
            <person name="Wiebenga A."/>
            <person name="Young D."/>
            <person name="Pisabarro A."/>
            <person name="Eastwood D.C."/>
            <person name="Martin F."/>
            <person name="Cullen D."/>
            <person name="Grigoriev I.V."/>
            <person name="Hibbett D.S."/>
        </authorList>
    </citation>
    <scope>NUCLEOTIDE SEQUENCE</scope>
    <source>
        <strain evidence="2">FP-58527</strain>
    </source>
</reference>
<dbReference type="Gene3D" id="3.40.50.11350">
    <property type="match status" value="1"/>
</dbReference>
<evidence type="ECO:0000313" key="1">
    <source>
        <dbReference type="EMBL" id="EPT04543.1"/>
    </source>
</evidence>
<dbReference type="InParanoid" id="S8EJW8"/>
<dbReference type="Proteomes" id="UP000015241">
    <property type="component" value="Unassembled WGS sequence"/>
</dbReference>
<dbReference type="HOGENOM" id="CLU_014826_0_0_1"/>
<evidence type="ECO:0000313" key="2">
    <source>
        <dbReference type="Proteomes" id="UP000015241"/>
    </source>
</evidence>
<dbReference type="CDD" id="cd11296">
    <property type="entry name" value="O-FucT_like"/>
    <property type="match status" value="1"/>
</dbReference>
<sequence length="453" mass="51500">MVEARVVFLGSRIRAPASVLLVLGALVLLAKLYSPDAIERMRYEGMTLYAPTERPQPPSLFVKYTESEKYLSRQSVQWWKDQAREERFLSIPARRQGSSWGPYMQELILNTYAASRSDRILVLDNYRLHEEAQGWIDYAHHEHEPYPMPIVQLPVSSIVRVFAPADGHSQMTWTITRDVWHDLCPDAHPRLAGENTQAQASLRPLDSAEALAVLDDRSGDALLNIWPDLSTSTVLSHFAWSPLIELAFDMNRELISPVAELEPYLSTQPFTNSADRYRHIPGLLALHIPRGIHQDYCRSLVTDSQKFGGFNALPFLPDTFNTSALAGMHDAERTLLYHRRCMPIIQEIVRRVDHIRKSPIGRDLRSVYVATNGQSPWLLELKTALRRMGGWTSVSSTRDLVLNREQRYVKDAVDMLVAQRAQVFVGNGFSTESGQVVMLRTANGFPVNSTRHW</sequence>
<dbReference type="EMBL" id="KE504126">
    <property type="protein sequence ID" value="EPT04543.1"/>
    <property type="molecule type" value="Genomic_DNA"/>
</dbReference>
<organism evidence="1 2">
    <name type="scientific">Fomitopsis schrenkii</name>
    <name type="common">Brown rot fungus</name>
    <dbReference type="NCBI Taxonomy" id="2126942"/>
    <lineage>
        <taxon>Eukaryota</taxon>
        <taxon>Fungi</taxon>
        <taxon>Dikarya</taxon>
        <taxon>Basidiomycota</taxon>
        <taxon>Agaricomycotina</taxon>
        <taxon>Agaricomycetes</taxon>
        <taxon>Polyporales</taxon>
        <taxon>Fomitopsis</taxon>
    </lineage>
</organism>
<dbReference type="AlphaFoldDB" id="S8EJW8"/>
<gene>
    <name evidence="1" type="ORF">FOMPIDRAFT_110099</name>
</gene>
<protein>
    <submittedName>
        <fullName evidence="1">Uncharacterized protein</fullName>
    </submittedName>
</protein>
<proteinExistence type="predicted"/>
<name>S8EJW8_FOMSC</name>